<evidence type="ECO:0000313" key="1">
    <source>
        <dbReference type="EMBL" id="KAK4024595.1"/>
    </source>
</evidence>
<organism evidence="1 2">
    <name type="scientific">Daphnia magna</name>
    <dbReference type="NCBI Taxonomy" id="35525"/>
    <lineage>
        <taxon>Eukaryota</taxon>
        <taxon>Metazoa</taxon>
        <taxon>Ecdysozoa</taxon>
        <taxon>Arthropoda</taxon>
        <taxon>Crustacea</taxon>
        <taxon>Branchiopoda</taxon>
        <taxon>Diplostraca</taxon>
        <taxon>Cladocera</taxon>
        <taxon>Anomopoda</taxon>
        <taxon>Daphniidae</taxon>
        <taxon>Daphnia</taxon>
    </lineage>
</organism>
<accession>A0ABR0AHS1</accession>
<evidence type="ECO:0000313" key="2">
    <source>
        <dbReference type="Proteomes" id="UP001234178"/>
    </source>
</evidence>
<dbReference type="Proteomes" id="UP001234178">
    <property type="component" value="Unassembled WGS sequence"/>
</dbReference>
<comment type="caution">
    <text evidence="1">The sequence shown here is derived from an EMBL/GenBank/DDBJ whole genome shotgun (WGS) entry which is preliminary data.</text>
</comment>
<keyword evidence="2" id="KW-1185">Reference proteome</keyword>
<name>A0ABR0AHS1_9CRUS</name>
<proteinExistence type="predicted"/>
<gene>
    <name evidence="1" type="ORF">OUZ56_010018</name>
</gene>
<reference evidence="1 2" key="1">
    <citation type="journal article" date="2023" name="Nucleic Acids Res.">
        <title>The hologenome of Daphnia magna reveals possible DNA methylation and microbiome-mediated evolution of the host genome.</title>
        <authorList>
            <person name="Chaturvedi A."/>
            <person name="Li X."/>
            <person name="Dhandapani V."/>
            <person name="Marshall H."/>
            <person name="Kissane S."/>
            <person name="Cuenca-Cambronero M."/>
            <person name="Asole G."/>
            <person name="Calvet F."/>
            <person name="Ruiz-Romero M."/>
            <person name="Marangio P."/>
            <person name="Guigo R."/>
            <person name="Rago D."/>
            <person name="Mirbahai L."/>
            <person name="Eastwood N."/>
            <person name="Colbourne J.K."/>
            <person name="Zhou J."/>
            <person name="Mallon E."/>
            <person name="Orsini L."/>
        </authorList>
    </citation>
    <scope>NUCLEOTIDE SEQUENCE [LARGE SCALE GENOMIC DNA]</scope>
    <source>
        <strain evidence="1">LRV0_1</strain>
    </source>
</reference>
<protein>
    <submittedName>
        <fullName evidence="1">Uncharacterized protein</fullName>
    </submittedName>
</protein>
<sequence length="99" mass="11279">MCRFMGMVEKLTSFSADKRGAAKPLRPLLSTSDAFIFHPTTTPLPTSNPHRRVPPQRPRIRQMQLHADGWIFIQCVSRFVSDAESRYATMLKTVPKIAH</sequence>
<dbReference type="EMBL" id="JAOYFB010000037">
    <property type="protein sequence ID" value="KAK4024595.1"/>
    <property type="molecule type" value="Genomic_DNA"/>
</dbReference>